<dbReference type="EMBL" id="JAAKZF010000042">
    <property type="protein sequence ID" value="NGO54051.1"/>
    <property type="molecule type" value="Genomic_DNA"/>
</dbReference>
<accession>A0A6G4WH16</accession>
<comment type="caution">
    <text evidence="1">The sequence shown here is derived from an EMBL/GenBank/DDBJ whole genome shotgun (WGS) entry which is preliminary data.</text>
</comment>
<name>A0A6G4WH16_9HYPH</name>
<dbReference type="Proteomes" id="UP001642900">
    <property type="component" value="Unassembled WGS sequence"/>
</dbReference>
<sequence>MSVFKVFHGGTANYDQQFEGTKIAAREFHNYWTSSGGGQKIFHDFIIGLIEDHSCIVTYKDDSKIVFVKTTGGAKHLFYTQGGQDRQIHPRAEKDNPNNDVVSMAVPSLAVEPEESNTAAYLNAAIGKLSDPNVADSEKRAFLLGLLLLKRCR</sequence>
<gene>
    <name evidence="1" type="ORF">G6N73_23370</name>
</gene>
<organism evidence="1 2">
    <name type="scientific">Allomesorhizobium camelthorni</name>
    <dbReference type="NCBI Taxonomy" id="475069"/>
    <lineage>
        <taxon>Bacteria</taxon>
        <taxon>Pseudomonadati</taxon>
        <taxon>Pseudomonadota</taxon>
        <taxon>Alphaproteobacteria</taxon>
        <taxon>Hyphomicrobiales</taxon>
        <taxon>Phyllobacteriaceae</taxon>
        <taxon>Allomesorhizobium</taxon>
    </lineage>
</organism>
<proteinExistence type="predicted"/>
<reference evidence="1 2" key="1">
    <citation type="submission" date="2020-02" db="EMBL/GenBank/DDBJ databases">
        <title>Genome sequence of strain CCNWXJ40-4.</title>
        <authorList>
            <person name="Gao J."/>
            <person name="Sun J."/>
        </authorList>
    </citation>
    <scope>NUCLEOTIDE SEQUENCE [LARGE SCALE GENOMIC DNA]</scope>
    <source>
        <strain evidence="1 2">CCNWXJ 40-4</strain>
    </source>
</reference>
<dbReference type="RefSeq" id="WP_165032008.1">
    <property type="nucleotide sequence ID" value="NZ_JAAKZF010000042.1"/>
</dbReference>
<dbReference type="AlphaFoldDB" id="A0A6G4WH16"/>
<protein>
    <submittedName>
        <fullName evidence="1">Uncharacterized protein</fullName>
    </submittedName>
</protein>
<evidence type="ECO:0000313" key="1">
    <source>
        <dbReference type="EMBL" id="NGO54051.1"/>
    </source>
</evidence>
<keyword evidence="2" id="KW-1185">Reference proteome</keyword>
<evidence type="ECO:0000313" key="2">
    <source>
        <dbReference type="Proteomes" id="UP001642900"/>
    </source>
</evidence>